<dbReference type="GO" id="GO:0005524">
    <property type="term" value="F:ATP binding"/>
    <property type="evidence" value="ECO:0007669"/>
    <property type="project" value="InterPro"/>
</dbReference>
<evidence type="ECO:0000313" key="2">
    <source>
        <dbReference type="EMBL" id="SEF23784.1"/>
    </source>
</evidence>
<organism evidence="2 3">
    <name type="scientific">Amycolatopsis pretoriensis</name>
    <dbReference type="NCBI Taxonomy" id="218821"/>
    <lineage>
        <taxon>Bacteria</taxon>
        <taxon>Bacillati</taxon>
        <taxon>Actinomycetota</taxon>
        <taxon>Actinomycetes</taxon>
        <taxon>Pseudonocardiales</taxon>
        <taxon>Pseudonocardiaceae</taxon>
        <taxon>Amycolatopsis</taxon>
    </lineage>
</organism>
<dbReference type="CDD" id="cd00009">
    <property type="entry name" value="AAA"/>
    <property type="match status" value="1"/>
</dbReference>
<dbReference type="STRING" id="218821.SAMN05421837_102409"/>
<dbReference type="InterPro" id="IPR003593">
    <property type="entry name" value="AAA+_ATPase"/>
</dbReference>
<dbReference type="Pfam" id="PF07728">
    <property type="entry name" value="AAA_5"/>
    <property type="match status" value="1"/>
</dbReference>
<name>A0A1H5QD51_9PSEU</name>
<feature type="domain" description="AAA+ ATPase" evidence="1">
    <location>
        <begin position="82"/>
        <end position="262"/>
    </location>
</feature>
<reference evidence="3" key="1">
    <citation type="submission" date="2016-10" db="EMBL/GenBank/DDBJ databases">
        <authorList>
            <person name="Varghese N."/>
            <person name="Submissions S."/>
        </authorList>
    </citation>
    <scope>NUCLEOTIDE SEQUENCE [LARGE SCALE GENOMIC DNA]</scope>
    <source>
        <strain evidence="3">DSM 44654</strain>
    </source>
</reference>
<accession>A0A1H5QD51</accession>
<sequence>MSGAEIPPWCVYRGHGLPPSAGEDAPELPAPPSWRRFDGGPAVPVPAASDAEFVRRLGVPAVASARDATLEEVLTVNAALYLRRPLLITGNPGTGKSSLAYKIARELGLGPVLRWPISSRTTSRDGMYDYDAIGRVQAAATEEGAGIGGFVRLGPLGTALLPYDRPRVLLIDELDKSDIDLPNDLLAVFEDGDFEIQPLARIAATQPEVTVFTHDRGGRATVRDGHVRCRAFPVVVVTSNGERDFPPAFLRRCLRLDMPQPGFEQLVSMVAAHFRDVPPRSDDLIHEFLANSGQEGGLANDQLLNALHLTTSGAHQHDANWEVLRGTLWRRLNVQGTD</sequence>
<dbReference type="SMART" id="SM00382">
    <property type="entry name" value="AAA"/>
    <property type="match status" value="1"/>
</dbReference>
<dbReference type="AlphaFoldDB" id="A0A1H5QD51"/>
<dbReference type="Gene3D" id="3.40.50.300">
    <property type="entry name" value="P-loop containing nucleotide triphosphate hydrolases"/>
    <property type="match status" value="1"/>
</dbReference>
<dbReference type="GO" id="GO:0016887">
    <property type="term" value="F:ATP hydrolysis activity"/>
    <property type="evidence" value="ECO:0007669"/>
    <property type="project" value="InterPro"/>
</dbReference>
<dbReference type="Proteomes" id="UP000198878">
    <property type="component" value="Unassembled WGS sequence"/>
</dbReference>
<evidence type="ECO:0000313" key="3">
    <source>
        <dbReference type="Proteomes" id="UP000198878"/>
    </source>
</evidence>
<dbReference type="SUPFAM" id="SSF52540">
    <property type="entry name" value="P-loop containing nucleoside triphosphate hydrolases"/>
    <property type="match status" value="1"/>
</dbReference>
<proteinExistence type="predicted"/>
<dbReference type="InterPro" id="IPR027417">
    <property type="entry name" value="P-loop_NTPase"/>
</dbReference>
<protein>
    <submittedName>
        <fullName evidence="2">AAA domain (Dynein-related subfamily)</fullName>
    </submittedName>
</protein>
<dbReference type="RefSeq" id="WP_091388961.1">
    <property type="nucleotide sequence ID" value="NZ_FNUJ01000002.1"/>
</dbReference>
<evidence type="ECO:0000259" key="1">
    <source>
        <dbReference type="SMART" id="SM00382"/>
    </source>
</evidence>
<keyword evidence="3" id="KW-1185">Reference proteome</keyword>
<gene>
    <name evidence="2" type="ORF">SAMN05421837_102409</name>
</gene>
<dbReference type="InterPro" id="IPR011704">
    <property type="entry name" value="ATPase_dyneun-rel_AAA"/>
</dbReference>
<dbReference type="EMBL" id="FNUJ01000002">
    <property type="protein sequence ID" value="SEF23784.1"/>
    <property type="molecule type" value="Genomic_DNA"/>
</dbReference>